<sequence>MRTADYVHPFVIPAVLTRPMEAAITTTRKEQREPDKLVRNVSQQGIARDTRWDNRPKTTEVLQVSRYVNATTAFYRVKAKVK</sequence>
<comment type="caution">
    <text evidence="1">The sequence shown here is derived from an EMBL/GenBank/DDBJ whole genome shotgun (WGS) entry which is preliminary data.</text>
</comment>
<evidence type="ECO:0000313" key="2">
    <source>
        <dbReference type="Proteomes" id="UP000198211"/>
    </source>
</evidence>
<gene>
    <name evidence="1" type="ORF">PHMEG_00036560</name>
</gene>
<protein>
    <submittedName>
        <fullName evidence="1">Uncharacterized protein</fullName>
    </submittedName>
</protein>
<accession>A0A225UKX0</accession>
<evidence type="ECO:0000313" key="1">
    <source>
        <dbReference type="EMBL" id="OWY93877.1"/>
    </source>
</evidence>
<reference evidence="2" key="1">
    <citation type="submission" date="2017-03" db="EMBL/GenBank/DDBJ databases">
        <title>Phytopthora megakarya and P. palmivora, two closely related causual agents of cacao black pod achieved similar genome size and gene model numbers by different mechanisms.</title>
        <authorList>
            <person name="Ali S."/>
            <person name="Shao J."/>
            <person name="Larry D.J."/>
            <person name="Kronmiller B."/>
            <person name="Shen D."/>
            <person name="Strem M.D."/>
            <person name="Melnick R.L."/>
            <person name="Guiltinan M.J."/>
            <person name="Tyler B.M."/>
            <person name="Meinhardt L.W."/>
            <person name="Bailey B.A."/>
        </authorList>
    </citation>
    <scope>NUCLEOTIDE SEQUENCE [LARGE SCALE GENOMIC DNA]</scope>
    <source>
        <strain evidence="2">zdho120</strain>
    </source>
</reference>
<name>A0A225UKX0_9STRA</name>
<dbReference type="Proteomes" id="UP000198211">
    <property type="component" value="Unassembled WGS sequence"/>
</dbReference>
<dbReference type="EMBL" id="NBNE01015291">
    <property type="protein sequence ID" value="OWY93877.1"/>
    <property type="molecule type" value="Genomic_DNA"/>
</dbReference>
<proteinExistence type="predicted"/>
<organism evidence="1 2">
    <name type="scientific">Phytophthora megakarya</name>
    <dbReference type="NCBI Taxonomy" id="4795"/>
    <lineage>
        <taxon>Eukaryota</taxon>
        <taxon>Sar</taxon>
        <taxon>Stramenopiles</taxon>
        <taxon>Oomycota</taxon>
        <taxon>Peronosporomycetes</taxon>
        <taxon>Peronosporales</taxon>
        <taxon>Peronosporaceae</taxon>
        <taxon>Phytophthora</taxon>
    </lineage>
</organism>
<keyword evidence="2" id="KW-1185">Reference proteome</keyword>
<dbReference type="AlphaFoldDB" id="A0A225UKX0"/>
<dbReference type="OrthoDB" id="125863at2759"/>